<comment type="caution">
    <text evidence="3">The sequence shown here is derived from an EMBL/GenBank/DDBJ whole genome shotgun (WGS) entry which is preliminary data.</text>
</comment>
<name>A0A2S6IEA5_9ACTN</name>
<evidence type="ECO:0000256" key="1">
    <source>
        <dbReference type="ARBA" id="ARBA00022801"/>
    </source>
</evidence>
<evidence type="ECO:0000259" key="2">
    <source>
        <dbReference type="Pfam" id="PF07859"/>
    </source>
</evidence>
<gene>
    <name evidence="3" type="ORF">CLV92_11491</name>
</gene>
<proteinExistence type="predicted"/>
<dbReference type="PANTHER" id="PTHR48081:SF8">
    <property type="entry name" value="ALPHA_BETA HYDROLASE FOLD-3 DOMAIN-CONTAINING PROTEIN-RELATED"/>
    <property type="match status" value="1"/>
</dbReference>
<dbReference type="GO" id="GO:0016787">
    <property type="term" value="F:hydrolase activity"/>
    <property type="evidence" value="ECO:0007669"/>
    <property type="project" value="UniProtKB-KW"/>
</dbReference>
<sequence length="320" mass="34877">MSDDDFHAAPVPDDGFHPDLRLTRLLPRGVVSARSLWRIRKLGALSTRLHRSRAVEEPVQPGVSVFVHGRTASAERKPALLWIHGGGLVIGNARLDEGFCSRVAEELGAVVASVEYRLAPDHPFPVPLEDCYAALRWLAQQPHVDAERIAIGGASAGGGLAAALALLARERGEVHPAFQLLVYPMLDDRTTLRTDVDENRLRMWNQDSNRLGWQSYLGPYRRPGQPDGVPELAAPARAEDLSGLPPAWIGVGTHDLFHDEDVDYAQRLRDAGVECEVHVVPGAYHGFDAIEQRAAVSQEFTRRQVEALARALGKAGAAGS</sequence>
<dbReference type="AlphaFoldDB" id="A0A2S6IEA5"/>
<protein>
    <submittedName>
        <fullName evidence="3">Acetyl esterase/lipase</fullName>
    </submittedName>
</protein>
<dbReference type="InterPro" id="IPR013094">
    <property type="entry name" value="AB_hydrolase_3"/>
</dbReference>
<dbReference type="SUPFAM" id="SSF53474">
    <property type="entry name" value="alpha/beta-Hydrolases"/>
    <property type="match status" value="1"/>
</dbReference>
<keyword evidence="1" id="KW-0378">Hydrolase</keyword>
<reference evidence="3 4" key="1">
    <citation type="submission" date="2018-02" db="EMBL/GenBank/DDBJ databases">
        <title>Genomic Encyclopedia of Archaeal and Bacterial Type Strains, Phase II (KMG-II): from individual species to whole genera.</title>
        <authorList>
            <person name="Goeker M."/>
        </authorList>
    </citation>
    <scope>NUCLEOTIDE SEQUENCE [LARGE SCALE GENOMIC DNA]</scope>
    <source>
        <strain evidence="3 4">DSM 22857</strain>
    </source>
</reference>
<organism evidence="3 4">
    <name type="scientific">Kineococcus xinjiangensis</name>
    <dbReference type="NCBI Taxonomy" id="512762"/>
    <lineage>
        <taxon>Bacteria</taxon>
        <taxon>Bacillati</taxon>
        <taxon>Actinomycetota</taxon>
        <taxon>Actinomycetes</taxon>
        <taxon>Kineosporiales</taxon>
        <taxon>Kineosporiaceae</taxon>
        <taxon>Kineococcus</taxon>
    </lineage>
</organism>
<dbReference type="Pfam" id="PF07859">
    <property type="entry name" value="Abhydrolase_3"/>
    <property type="match status" value="1"/>
</dbReference>
<feature type="domain" description="Alpha/beta hydrolase fold-3" evidence="2">
    <location>
        <begin position="80"/>
        <end position="287"/>
    </location>
</feature>
<dbReference type="Gene3D" id="3.40.50.1820">
    <property type="entry name" value="alpha/beta hydrolase"/>
    <property type="match status" value="1"/>
</dbReference>
<evidence type="ECO:0000313" key="3">
    <source>
        <dbReference type="EMBL" id="PPK92490.1"/>
    </source>
</evidence>
<dbReference type="Proteomes" id="UP000239485">
    <property type="component" value="Unassembled WGS sequence"/>
</dbReference>
<keyword evidence="4" id="KW-1185">Reference proteome</keyword>
<dbReference type="InterPro" id="IPR050300">
    <property type="entry name" value="GDXG_lipolytic_enzyme"/>
</dbReference>
<evidence type="ECO:0000313" key="4">
    <source>
        <dbReference type="Proteomes" id="UP000239485"/>
    </source>
</evidence>
<dbReference type="PANTHER" id="PTHR48081">
    <property type="entry name" value="AB HYDROLASE SUPERFAMILY PROTEIN C4A8.06C"/>
    <property type="match status" value="1"/>
</dbReference>
<dbReference type="InterPro" id="IPR029058">
    <property type="entry name" value="AB_hydrolase_fold"/>
</dbReference>
<dbReference type="EMBL" id="PTJD01000014">
    <property type="protein sequence ID" value="PPK92490.1"/>
    <property type="molecule type" value="Genomic_DNA"/>
</dbReference>
<accession>A0A2S6IEA5</accession>